<accession>A0A1I6D731</accession>
<feature type="transmembrane region" description="Helical" evidence="4">
    <location>
        <begin position="49"/>
        <end position="70"/>
    </location>
</feature>
<dbReference type="STRING" id="871652.SAMN04515673_102284"/>
<dbReference type="InterPro" id="IPR036259">
    <property type="entry name" value="MFS_trans_sf"/>
</dbReference>
<dbReference type="Gene3D" id="1.20.1250.20">
    <property type="entry name" value="MFS general substrate transporter like domains"/>
    <property type="match status" value="2"/>
</dbReference>
<evidence type="ECO:0000313" key="7">
    <source>
        <dbReference type="Proteomes" id="UP000199302"/>
    </source>
</evidence>
<feature type="transmembrane region" description="Helical" evidence="4">
    <location>
        <begin position="374"/>
        <end position="394"/>
    </location>
</feature>
<dbReference type="Pfam" id="PF07690">
    <property type="entry name" value="MFS_1"/>
    <property type="match status" value="1"/>
</dbReference>
<keyword evidence="3 4" id="KW-0472">Membrane</keyword>
<keyword evidence="7" id="KW-1185">Reference proteome</keyword>
<reference evidence="6 7" key="1">
    <citation type="submission" date="2016-10" db="EMBL/GenBank/DDBJ databases">
        <authorList>
            <person name="de Groot N.N."/>
        </authorList>
    </citation>
    <scope>NUCLEOTIDE SEQUENCE [LARGE SCALE GENOMIC DNA]</scope>
    <source>
        <strain evidence="7">KMM 9023,NRIC 0796,JCM 17311,KCTC 23692</strain>
    </source>
</reference>
<evidence type="ECO:0000256" key="2">
    <source>
        <dbReference type="ARBA" id="ARBA00022989"/>
    </source>
</evidence>
<dbReference type="InterPro" id="IPR050327">
    <property type="entry name" value="Proton-linked_MCT"/>
</dbReference>
<sequence length="412" mass="44199">MIGFLRDNLRWLLAGILLTFCSCFGQTFFVSVFAGEIMASFELSHGDWGALYTVSTMAAAVVMLCIGGLTDRFRIRTLGPAVLAMLAITCLGMAFAREVVWLGVVIFGLRLFGQGLSTHLATVSMARWFSARRGMALSVARFGYLIGEAALPLLIVAAMAIWPWQTLWFVPAAVALLAIPVLRRALLEERTPQSLAKSSESVGMLGRHWTRRETLGHYLFWAMILAQLGPPAFNTAFFFQQVHYAEVKGFTHVQIVALFPFFTGAGVVAMLGAGWAVDRFGAARTIVWSLLPAALGFACFAFGPTLGWTLLGMILLASTSGAASTLPGAFWAEFYGTRHIGAIKSMASALMVFGSAIGPGLTGGLIDAGVGIEAQYAGIAVYFLLATALMGWGLRRALPDLAVAPEVDVVRP</sequence>
<gene>
    <name evidence="6" type="ORF">SAMN04515673_102284</name>
</gene>
<dbReference type="InterPro" id="IPR020846">
    <property type="entry name" value="MFS_dom"/>
</dbReference>
<feature type="transmembrane region" description="Helical" evidence="4">
    <location>
        <begin position="309"/>
        <end position="330"/>
    </location>
</feature>
<dbReference type="RefSeq" id="WP_092077007.1">
    <property type="nucleotide sequence ID" value="NZ_FOYI01000002.1"/>
</dbReference>
<dbReference type="OrthoDB" id="1404228at2"/>
<keyword evidence="2 4" id="KW-1133">Transmembrane helix</keyword>
<evidence type="ECO:0000256" key="1">
    <source>
        <dbReference type="ARBA" id="ARBA00022692"/>
    </source>
</evidence>
<organism evidence="6 7">
    <name type="scientific">Poseidonocella sedimentorum</name>
    <dbReference type="NCBI Taxonomy" id="871652"/>
    <lineage>
        <taxon>Bacteria</taxon>
        <taxon>Pseudomonadati</taxon>
        <taxon>Pseudomonadota</taxon>
        <taxon>Alphaproteobacteria</taxon>
        <taxon>Rhodobacterales</taxon>
        <taxon>Roseobacteraceae</taxon>
        <taxon>Poseidonocella</taxon>
    </lineage>
</organism>
<feature type="domain" description="Major facilitator superfamily (MFS) profile" evidence="5">
    <location>
        <begin position="11"/>
        <end position="395"/>
    </location>
</feature>
<feature type="transmembrane region" description="Helical" evidence="4">
    <location>
        <begin position="285"/>
        <end position="303"/>
    </location>
</feature>
<feature type="transmembrane region" description="Helical" evidence="4">
    <location>
        <begin position="101"/>
        <end position="121"/>
    </location>
</feature>
<evidence type="ECO:0000256" key="3">
    <source>
        <dbReference type="ARBA" id="ARBA00023136"/>
    </source>
</evidence>
<protein>
    <submittedName>
        <fullName evidence="6">Sugar phosphate permease</fullName>
    </submittedName>
</protein>
<feature type="transmembrane region" description="Helical" evidence="4">
    <location>
        <begin position="342"/>
        <end position="362"/>
    </location>
</feature>
<feature type="transmembrane region" description="Helical" evidence="4">
    <location>
        <begin position="251"/>
        <end position="273"/>
    </location>
</feature>
<evidence type="ECO:0000259" key="5">
    <source>
        <dbReference type="PROSITE" id="PS50850"/>
    </source>
</evidence>
<dbReference type="PANTHER" id="PTHR11360:SF308">
    <property type="entry name" value="BLL3089 PROTEIN"/>
    <property type="match status" value="1"/>
</dbReference>
<dbReference type="SUPFAM" id="SSF103473">
    <property type="entry name" value="MFS general substrate transporter"/>
    <property type="match status" value="1"/>
</dbReference>
<dbReference type="GO" id="GO:0022857">
    <property type="term" value="F:transmembrane transporter activity"/>
    <property type="evidence" value="ECO:0007669"/>
    <property type="project" value="InterPro"/>
</dbReference>
<feature type="transmembrane region" description="Helical" evidence="4">
    <location>
        <begin position="218"/>
        <end position="239"/>
    </location>
</feature>
<evidence type="ECO:0000256" key="4">
    <source>
        <dbReference type="SAM" id="Phobius"/>
    </source>
</evidence>
<dbReference type="Proteomes" id="UP000199302">
    <property type="component" value="Unassembled WGS sequence"/>
</dbReference>
<dbReference type="PROSITE" id="PS51257">
    <property type="entry name" value="PROKAR_LIPOPROTEIN"/>
    <property type="match status" value="1"/>
</dbReference>
<proteinExistence type="predicted"/>
<dbReference type="PANTHER" id="PTHR11360">
    <property type="entry name" value="MONOCARBOXYLATE TRANSPORTER"/>
    <property type="match status" value="1"/>
</dbReference>
<dbReference type="InterPro" id="IPR011701">
    <property type="entry name" value="MFS"/>
</dbReference>
<name>A0A1I6D731_9RHOB</name>
<keyword evidence="1 4" id="KW-0812">Transmembrane</keyword>
<feature type="transmembrane region" description="Helical" evidence="4">
    <location>
        <begin position="168"/>
        <end position="187"/>
    </location>
</feature>
<feature type="transmembrane region" description="Helical" evidence="4">
    <location>
        <begin position="142"/>
        <end position="162"/>
    </location>
</feature>
<evidence type="ECO:0000313" key="6">
    <source>
        <dbReference type="EMBL" id="SFR01137.1"/>
    </source>
</evidence>
<dbReference type="AlphaFoldDB" id="A0A1I6D731"/>
<dbReference type="PROSITE" id="PS50850">
    <property type="entry name" value="MFS"/>
    <property type="match status" value="1"/>
</dbReference>
<feature type="transmembrane region" description="Helical" evidence="4">
    <location>
        <begin position="77"/>
        <end position="95"/>
    </location>
</feature>
<dbReference type="EMBL" id="FOYI01000002">
    <property type="protein sequence ID" value="SFR01137.1"/>
    <property type="molecule type" value="Genomic_DNA"/>
</dbReference>